<feature type="compositionally biased region" description="Basic residues" evidence="1">
    <location>
        <begin position="12"/>
        <end position="28"/>
    </location>
</feature>
<dbReference type="AlphaFoldDB" id="A0A5B7IBG5"/>
<feature type="region of interest" description="Disordered" evidence="1">
    <location>
        <begin position="1"/>
        <end position="29"/>
    </location>
</feature>
<evidence type="ECO:0000256" key="1">
    <source>
        <dbReference type="SAM" id="MobiDB-lite"/>
    </source>
</evidence>
<reference evidence="2 3" key="1">
    <citation type="submission" date="2019-05" db="EMBL/GenBank/DDBJ databases">
        <title>Another draft genome of Portunus trituberculatus and its Hox gene families provides insights of decapod evolution.</title>
        <authorList>
            <person name="Jeong J.-H."/>
            <person name="Song I."/>
            <person name="Kim S."/>
            <person name="Choi T."/>
            <person name="Kim D."/>
            <person name="Ryu S."/>
            <person name="Kim W."/>
        </authorList>
    </citation>
    <scope>NUCLEOTIDE SEQUENCE [LARGE SCALE GENOMIC DNA]</scope>
    <source>
        <tissue evidence="2">Muscle</tissue>
    </source>
</reference>
<gene>
    <name evidence="2" type="ORF">E2C01_072733</name>
</gene>
<evidence type="ECO:0000313" key="2">
    <source>
        <dbReference type="EMBL" id="MPC78248.1"/>
    </source>
</evidence>
<evidence type="ECO:0000313" key="3">
    <source>
        <dbReference type="Proteomes" id="UP000324222"/>
    </source>
</evidence>
<dbReference type="Proteomes" id="UP000324222">
    <property type="component" value="Unassembled WGS sequence"/>
</dbReference>
<proteinExistence type="predicted"/>
<keyword evidence="3" id="KW-1185">Reference proteome</keyword>
<accession>A0A5B7IBG5</accession>
<protein>
    <submittedName>
        <fullName evidence="2">Uncharacterized protein</fullName>
    </submittedName>
</protein>
<dbReference type="OrthoDB" id="6379915at2759"/>
<organism evidence="2 3">
    <name type="scientific">Portunus trituberculatus</name>
    <name type="common">Swimming crab</name>
    <name type="synonym">Neptunus trituberculatus</name>
    <dbReference type="NCBI Taxonomy" id="210409"/>
    <lineage>
        <taxon>Eukaryota</taxon>
        <taxon>Metazoa</taxon>
        <taxon>Ecdysozoa</taxon>
        <taxon>Arthropoda</taxon>
        <taxon>Crustacea</taxon>
        <taxon>Multicrustacea</taxon>
        <taxon>Malacostraca</taxon>
        <taxon>Eumalacostraca</taxon>
        <taxon>Eucarida</taxon>
        <taxon>Decapoda</taxon>
        <taxon>Pleocyemata</taxon>
        <taxon>Brachyura</taxon>
        <taxon>Eubrachyura</taxon>
        <taxon>Portunoidea</taxon>
        <taxon>Portunidae</taxon>
        <taxon>Portuninae</taxon>
        <taxon>Portunus</taxon>
    </lineage>
</organism>
<dbReference type="EMBL" id="VSRR010047955">
    <property type="protein sequence ID" value="MPC78248.1"/>
    <property type="molecule type" value="Genomic_DNA"/>
</dbReference>
<comment type="caution">
    <text evidence="2">The sequence shown here is derived from an EMBL/GenBank/DDBJ whole genome shotgun (WGS) entry which is preliminary data.</text>
</comment>
<name>A0A5B7IBG5_PORTR</name>
<sequence>MEEEDEKEEKKNKNKKNKKKKKKKKKTLRVQTNVERIGKIIRHNVVSARLRLGYKHLWQVAGEPDVPQFSSCPVCYIPNGNTLQHCLTCPEASDMLPQGQPLLTVCQDLLTHDNLDRVLARHELFGNC</sequence>